<dbReference type="Proteomes" id="UP001447842">
    <property type="component" value="Chromosome"/>
</dbReference>
<dbReference type="PROSITE" id="PS50109">
    <property type="entry name" value="HIS_KIN"/>
    <property type="match status" value="1"/>
</dbReference>
<evidence type="ECO:0000256" key="15">
    <source>
        <dbReference type="SAM" id="Phobius"/>
    </source>
</evidence>
<evidence type="ECO:0000256" key="7">
    <source>
        <dbReference type="ARBA" id="ARBA00022741"/>
    </source>
</evidence>
<dbReference type="PROSITE" id="PS50894">
    <property type="entry name" value="HPT"/>
    <property type="match status" value="1"/>
</dbReference>
<evidence type="ECO:0000256" key="1">
    <source>
        <dbReference type="ARBA" id="ARBA00000085"/>
    </source>
</evidence>
<comment type="catalytic activity">
    <reaction evidence="1">
        <text>ATP + protein L-histidine = ADP + protein N-phospho-L-histidine.</text>
        <dbReference type="EC" id="2.7.13.3"/>
    </reaction>
</comment>
<dbReference type="SUPFAM" id="SSF52172">
    <property type="entry name" value="CheY-like"/>
    <property type="match status" value="1"/>
</dbReference>
<evidence type="ECO:0000256" key="9">
    <source>
        <dbReference type="ARBA" id="ARBA00022989"/>
    </source>
</evidence>
<dbReference type="Gene3D" id="3.40.50.2300">
    <property type="match status" value="1"/>
</dbReference>
<keyword evidence="11 15" id="KW-0472">Membrane</keyword>
<dbReference type="Gene3D" id="1.20.120.160">
    <property type="entry name" value="HPT domain"/>
    <property type="match status" value="1"/>
</dbReference>
<dbReference type="SUPFAM" id="SSF47226">
    <property type="entry name" value="Histidine-containing phosphotransfer domain, HPT domain"/>
    <property type="match status" value="1"/>
</dbReference>
<dbReference type="PANTHER" id="PTHR45339:SF1">
    <property type="entry name" value="HYBRID SIGNAL TRANSDUCTION HISTIDINE KINASE J"/>
    <property type="match status" value="1"/>
</dbReference>
<evidence type="ECO:0000313" key="21">
    <source>
        <dbReference type="Proteomes" id="UP001447842"/>
    </source>
</evidence>
<evidence type="ECO:0000256" key="4">
    <source>
        <dbReference type="ARBA" id="ARBA00022475"/>
    </source>
</evidence>
<dbReference type="CDD" id="cd16922">
    <property type="entry name" value="HATPase_EvgS-ArcB-TorS-like"/>
    <property type="match status" value="1"/>
</dbReference>
<keyword evidence="14" id="KW-0175">Coiled coil</keyword>
<dbReference type="InterPro" id="IPR036641">
    <property type="entry name" value="HPT_dom_sf"/>
</dbReference>
<dbReference type="Gene3D" id="1.10.287.130">
    <property type="match status" value="1"/>
</dbReference>
<dbReference type="InterPro" id="IPR011006">
    <property type="entry name" value="CheY-like_superfamily"/>
</dbReference>
<dbReference type="EC" id="2.7.13.3" evidence="3"/>
<feature type="modified residue" description="4-aspartylphosphate" evidence="13">
    <location>
        <position position="663"/>
    </location>
</feature>
<evidence type="ECO:0000259" key="18">
    <source>
        <dbReference type="PROSITE" id="PS50110"/>
    </source>
</evidence>
<dbReference type="Pfam" id="PF00072">
    <property type="entry name" value="Response_reg"/>
    <property type="match status" value="1"/>
</dbReference>
<organism evidence="20 21">
    <name type="scientific">Sulfurimonas diazotrophicus</name>
    <dbReference type="NCBI Taxonomy" id="3131939"/>
    <lineage>
        <taxon>Bacteria</taxon>
        <taxon>Pseudomonadati</taxon>
        <taxon>Campylobacterota</taxon>
        <taxon>Epsilonproteobacteria</taxon>
        <taxon>Campylobacterales</taxon>
        <taxon>Sulfurimonadaceae</taxon>
        <taxon>Sulfurimonas</taxon>
    </lineage>
</organism>
<feature type="chain" id="PRO_5045821085" description="histidine kinase" evidence="16">
    <location>
        <begin position="22"/>
        <end position="867"/>
    </location>
</feature>
<keyword evidence="4" id="KW-1003">Cell membrane</keyword>
<dbReference type="InterPro" id="IPR036890">
    <property type="entry name" value="HATPase_C_sf"/>
</dbReference>
<keyword evidence="6 15" id="KW-0812">Transmembrane</keyword>
<reference evidence="20 21" key="1">
    <citation type="submission" date="2024-03" db="EMBL/GenBank/DDBJ databases">
        <title>Sulfurimonas sp. HSL3-1.</title>
        <authorList>
            <person name="Wang S."/>
        </authorList>
    </citation>
    <scope>NUCLEOTIDE SEQUENCE [LARGE SCALE GENOMIC DNA]</scope>
    <source>
        <strain evidence="20 21">HSL3-1</strain>
    </source>
</reference>
<dbReference type="InterPro" id="IPR003594">
    <property type="entry name" value="HATPase_dom"/>
</dbReference>
<dbReference type="CDD" id="cd00088">
    <property type="entry name" value="HPT"/>
    <property type="match status" value="1"/>
</dbReference>
<keyword evidence="8 20" id="KW-0067">ATP-binding</keyword>
<evidence type="ECO:0000256" key="3">
    <source>
        <dbReference type="ARBA" id="ARBA00012438"/>
    </source>
</evidence>
<evidence type="ECO:0000256" key="16">
    <source>
        <dbReference type="SAM" id="SignalP"/>
    </source>
</evidence>
<evidence type="ECO:0000313" key="20">
    <source>
        <dbReference type="EMBL" id="XAU16046.1"/>
    </source>
</evidence>
<dbReference type="Pfam" id="PF02518">
    <property type="entry name" value="HATPase_c"/>
    <property type="match status" value="1"/>
</dbReference>
<feature type="domain" description="Histidine kinase" evidence="17">
    <location>
        <begin position="215"/>
        <end position="431"/>
    </location>
</feature>
<keyword evidence="21" id="KW-1185">Reference proteome</keyword>
<dbReference type="InterPro" id="IPR004358">
    <property type="entry name" value="Sig_transdc_His_kin-like_C"/>
</dbReference>
<dbReference type="SMART" id="SM00387">
    <property type="entry name" value="HATPase_c"/>
    <property type="match status" value="1"/>
</dbReference>
<dbReference type="InterPro" id="IPR001789">
    <property type="entry name" value="Sig_transdc_resp-reg_receiver"/>
</dbReference>
<gene>
    <name evidence="20" type="ORF">WCY31_04905</name>
</gene>
<dbReference type="InterPro" id="IPR005467">
    <property type="entry name" value="His_kinase_dom"/>
</dbReference>
<dbReference type="GO" id="GO:0005524">
    <property type="term" value="F:ATP binding"/>
    <property type="evidence" value="ECO:0007669"/>
    <property type="project" value="UniProtKB-KW"/>
</dbReference>
<keyword evidence="16" id="KW-0732">Signal</keyword>
<keyword evidence="9 15" id="KW-1133">Transmembrane helix</keyword>
<evidence type="ECO:0000259" key="17">
    <source>
        <dbReference type="PROSITE" id="PS50109"/>
    </source>
</evidence>
<feature type="modified residue" description="Phosphohistidine" evidence="12">
    <location>
        <position position="810"/>
    </location>
</feature>
<proteinExistence type="predicted"/>
<keyword evidence="7" id="KW-0547">Nucleotide-binding</keyword>
<evidence type="ECO:0000256" key="2">
    <source>
        <dbReference type="ARBA" id="ARBA00004651"/>
    </source>
</evidence>
<evidence type="ECO:0000259" key="19">
    <source>
        <dbReference type="PROSITE" id="PS50894"/>
    </source>
</evidence>
<sequence>MQYYKLIITALVAMASLALMAAEPYMNIVVAAGNSKAEMDIYVHTLKRKFAEDPAIAEAQAKEHFEVVSRRSGRHYITSVEPLRDSEVVSRVLEKVQRSFPDAYVYTHRGDEVPAAEPEPKVEVKTIYVPAEPEIKTVYIPAAPEVKTIYVDRPSKGIPSEKILIALVILGALLLLLILFALYQKQKLSKISRVLKKEHEELEQMLEHQEDIMVNVGEKIRQPAKEINTSSEKILQTQLDPEQSRELEKIKHSDELLLDITNDLIDFLNLKSDKVKLRHELFNINNVLDEMAGTVSSRARGRGVEFIFDIEKGVPAKFIGDSLRLGQVLTNLMSNAMKFTEAGEVKLHIRRLPDKGGKVMLEFIISDTGIGIDPKRFNDIFEPFSSANDLKETGLGLYISRALIGMMGGAIEIKSVISKGSDFILTIPLEVPDVNEKRHYRLPAKAFTGHSFVIVEVQPTAADALKKMLEYFKNDVSVRSLGAIRNKSDILFESEVVIIAEDAFTPDVQALIKRVKSETDNKVVLAGSMMNEPHDVSGLKSLIDARIMKPLNLQRIYDLIVDLFEDSIKEVDTEGVTPRHTSPKAITEQHYEDVPETPNITKQSFSAFAGASVLIVEDNLINQKVLLSLFNGSGIRVTMASDGVEALEAVQDPKNRFDLVLMDINMPVMDGYEATRHIRSDAQYDDMPIVSLTGLGLPEEIAKMYALGMNAHLTKPVQVGRLYTVFSRFVKAVAPAAKTPARTATSPLKGTTFANTEVLAAKDGLMRASGDAELYGEILEEYVTLYASADQTLEVFIKTGNFDAAKKLAHDIKGVSANIGATHMVQVSEALNVGLSRNLENSKLLALKSDFDRHLHDVLKEARKYLP</sequence>
<name>A0ABZ3HBZ1_9BACT</name>
<dbReference type="RefSeq" id="WP_345973412.1">
    <property type="nucleotide sequence ID" value="NZ_CP147920.1"/>
</dbReference>
<dbReference type="PRINTS" id="PR00344">
    <property type="entry name" value="BCTRLSENSOR"/>
</dbReference>
<dbReference type="EMBL" id="CP147920">
    <property type="protein sequence ID" value="XAU16046.1"/>
    <property type="molecule type" value="Genomic_DNA"/>
</dbReference>
<evidence type="ECO:0000256" key="5">
    <source>
        <dbReference type="ARBA" id="ARBA00022553"/>
    </source>
</evidence>
<feature type="transmembrane region" description="Helical" evidence="15">
    <location>
        <begin position="163"/>
        <end position="183"/>
    </location>
</feature>
<comment type="subcellular location">
    <subcellularLocation>
        <location evidence="2">Cell membrane</location>
        <topology evidence="2">Multi-pass membrane protein</topology>
    </subcellularLocation>
</comment>
<accession>A0ABZ3HBZ1</accession>
<dbReference type="PANTHER" id="PTHR45339">
    <property type="entry name" value="HYBRID SIGNAL TRANSDUCTION HISTIDINE KINASE J"/>
    <property type="match status" value="1"/>
</dbReference>
<dbReference type="SUPFAM" id="SSF55874">
    <property type="entry name" value="ATPase domain of HSP90 chaperone/DNA topoisomerase II/histidine kinase"/>
    <property type="match status" value="1"/>
</dbReference>
<dbReference type="PROSITE" id="PS50110">
    <property type="entry name" value="RESPONSE_REGULATORY"/>
    <property type="match status" value="1"/>
</dbReference>
<dbReference type="SMART" id="SM00448">
    <property type="entry name" value="REC"/>
    <property type="match status" value="1"/>
</dbReference>
<protein>
    <recommendedName>
        <fullName evidence="3">histidine kinase</fullName>
        <ecNumber evidence="3">2.7.13.3</ecNumber>
    </recommendedName>
</protein>
<evidence type="ECO:0000256" key="11">
    <source>
        <dbReference type="ARBA" id="ARBA00023136"/>
    </source>
</evidence>
<evidence type="ECO:0000256" key="10">
    <source>
        <dbReference type="ARBA" id="ARBA00023012"/>
    </source>
</evidence>
<dbReference type="CDD" id="cd17546">
    <property type="entry name" value="REC_hyHK_CKI1_RcsC-like"/>
    <property type="match status" value="1"/>
</dbReference>
<feature type="domain" description="Response regulatory" evidence="18">
    <location>
        <begin position="612"/>
        <end position="730"/>
    </location>
</feature>
<keyword evidence="10" id="KW-0902">Two-component regulatory system</keyword>
<feature type="coiled-coil region" evidence="14">
    <location>
        <begin position="185"/>
        <end position="212"/>
    </location>
</feature>
<evidence type="ECO:0000256" key="12">
    <source>
        <dbReference type="PROSITE-ProRule" id="PRU00110"/>
    </source>
</evidence>
<dbReference type="Gene3D" id="3.30.565.10">
    <property type="entry name" value="Histidine kinase-like ATPase, C-terminal domain"/>
    <property type="match status" value="1"/>
</dbReference>
<evidence type="ECO:0000256" key="6">
    <source>
        <dbReference type="ARBA" id="ARBA00022692"/>
    </source>
</evidence>
<dbReference type="InterPro" id="IPR036097">
    <property type="entry name" value="HisK_dim/P_sf"/>
</dbReference>
<feature type="domain" description="HPt" evidence="19">
    <location>
        <begin position="771"/>
        <end position="867"/>
    </location>
</feature>
<evidence type="ECO:0000256" key="8">
    <source>
        <dbReference type="ARBA" id="ARBA00022840"/>
    </source>
</evidence>
<evidence type="ECO:0000256" key="13">
    <source>
        <dbReference type="PROSITE-ProRule" id="PRU00169"/>
    </source>
</evidence>
<evidence type="ECO:0000256" key="14">
    <source>
        <dbReference type="SAM" id="Coils"/>
    </source>
</evidence>
<dbReference type="InterPro" id="IPR008207">
    <property type="entry name" value="Sig_transdc_His_kin_Hpt_dom"/>
</dbReference>
<keyword evidence="5 13" id="KW-0597">Phosphoprotein</keyword>
<feature type="signal peptide" evidence="16">
    <location>
        <begin position="1"/>
        <end position="21"/>
    </location>
</feature>
<dbReference type="SUPFAM" id="SSF47384">
    <property type="entry name" value="Homodimeric domain of signal transducing histidine kinase"/>
    <property type="match status" value="1"/>
</dbReference>